<feature type="region of interest" description="Disordered" evidence="1">
    <location>
        <begin position="26"/>
        <end position="48"/>
    </location>
</feature>
<dbReference type="PANTHER" id="PTHR12198">
    <property type="entry name" value="HOMEOBOX PROTEIN PROSPERO/PROX-1/CEH-26"/>
    <property type="match status" value="1"/>
</dbReference>
<dbReference type="PANTHER" id="PTHR12198:SF11">
    <property type="entry name" value="PROSPERO HOMEOBOX 3"/>
    <property type="match status" value="1"/>
</dbReference>
<proteinExistence type="predicted"/>
<keyword evidence="4" id="KW-1185">Reference proteome</keyword>
<name>A0AAZ3R2P5_ONCTS</name>
<feature type="compositionally biased region" description="Basic and acidic residues" evidence="1">
    <location>
        <begin position="360"/>
        <end position="369"/>
    </location>
</feature>
<sequence>MDSPSDLFGRQSSLISPFDLYSDPSTALDLPRHLTPSGGGNGAPYPGANPSYPLIHHLLQPGGAPMRSGGELHLDRYNREEEEGMGGRLVGVGGKRLSGDALVADWSYDMMRVKRLRLESLVKGDGEIGLEEEEEEEEKGRRSVERGNREKGREGRRREREELKEQLEEARGRLKALQEKVWKAFGERPTQEEEKRWTGGEQEEDGDGEMDKEKETAEGITEEEEVGEIDDLSLPFIPSSPHFQGIARRDRKARDHEKRSEEQRNANGGGGVFLEGVLERAAVWMGCGVVRGEWERFGGEQKFAQALKQELGSAVARVIDRVLRLYTQNEPLPPSIHPFTLSPREGGNEGGGGGGVWAALRERRGRERGGGSPPHSNRAPPPHQEQSEALPLITRRPDNRRHHLLPLNNHPNNRTKTLFSLPTPSPSLPASPPSPPHPPRPPPPPSSCHKDSSPFLPPSSCPLPLPLLHYTMQQLFTHSLSHLHPLHKGNPFLPHLTPSSSSSHPSFPPLTVMEGLDRLDGGLQHHHERDGGMRGAGRDGGMDSGMYLGPGSSQEGLSPCHLKKAKLMFFYARYPSSNTLKTYFPDVKFNRCVTSQLIKWFSNFREFFYIQMERFARQAARDGAPCLGREPPLRLGRNTELYRILNMHYNKSNDYQVPDRFVEIAELALREFYTAIQTGRDSDPCWKKSIYKIVCKLDSPVPDSFRLPGCPMG</sequence>
<dbReference type="GO" id="GO:0000978">
    <property type="term" value="F:RNA polymerase II cis-regulatory region sequence-specific DNA binding"/>
    <property type="evidence" value="ECO:0007669"/>
    <property type="project" value="TreeGrafter"/>
</dbReference>
<dbReference type="Proteomes" id="UP000694402">
    <property type="component" value="Unassembled WGS sequence"/>
</dbReference>
<evidence type="ECO:0000313" key="3">
    <source>
        <dbReference type="Ensembl" id="ENSOTSP00005135501.1"/>
    </source>
</evidence>
<dbReference type="AlphaFoldDB" id="A0AAZ3R2P5"/>
<feature type="compositionally biased region" description="Basic and acidic residues" evidence="1">
    <location>
        <begin position="183"/>
        <end position="198"/>
    </location>
</feature>
<feature type="region of interest" description="Disordered" evidence="1">
    <location>
        <begin position="129"/>
        <end position="165"/>
    </location>
</feature>
<feature type="compositionally biased region" description="Low complexity" evidence="1">
    <location>
        <begin position="405"/>
        <end position="414"/>
    </location>
</feature>
<feature type="region of interest" description="Disordered" evidence="1">
    <location>
        <begin position="329"/>
        <end position="389"/>
    </location>
</feature>
<dbReference type="Pfam" id="PF05044">
    <property type="entry name" value="HPD"/>
    <property type="match status" value="1"/>
</dbReference>
<reference evidence="4" key="1">
    <citation type="journal article" date="2018" name="PLoS ONE">
        <title>Chinook salmon (Oncorhynchus tshawytscha) genome and transcriptome.</title>
        <authorList>
            <person name="Christensen K.A."/>
            <person name="Leong J.S."/>
            <person name="Sakhrani D."/>
            <person name="Biagi C.A."/>
            <person name="Minkley D.R."/>
            <person name="Withler R.E."/>
            <person name="Rondeau E.B."/>
            <person name="Koop B.F."/>
            <person name="Devlin R.H."/>
        </authorList>
    </citation>
    <scope>NUCLEOTIDE SEQUENCE [LARGE SCALE GENOMIC DNA]</scope>
</reference>
<protein>
    <recommendedName>
        <fullName evidence="2">Prospero domain-containing protein</fullName>
    </recommendedName>
</protein>
<dbReference type="GO" id="GO:0005634">
    <property type="term" value="C:nucleus"/>
    <property type="evidence" value="ECO:0007669"/>
    <property type="project" value="TreeGrafter"/>
</dbReference>
<dbReference type="InterPro" id="IPR039350">
    <property type="entry name" value="Prospero_homeodomain"/>
</dbReference>
<dbReference type="GeneTree" id="ENSGT00940000154790"/>
<dbReference type="Ensembl" id="ENSOTST00005160460.1">
    <property type="protein sequence ID" value="ENSOTSP00005135501.1"/>
    <property type="gene ID" value="ENSOTSG00005057527.1"/>
</dbReference>
<accession>A0AAZ3R2P5</accession>
<feature type="compositionally biased region" description="Pro residues" evidence="1">
    <location>
        <begin position="423"/>
        <end position="446"/>
    </location>
</feature>
<dbReference type="GO" id="GO:0000981">
    <property type="term" value="F:DNA-binding transcription factor activity, RNA polymerase II-specific"/>
    <property type="evidence" value="ECO:0007669"/>
    <property type="project" value="TreeGrafter"/>
</dbReference>
<evidence type="ECO:0000259" key="2">
    <source>
        <dbReference type="PROSITE" id="PS51818"/>
    </source>
</evidence>
<reference evidence="3" key="2">
    <citation type="submission" date="2025-08" db="UniProtKB">
        <authorList>
            <consortium name="Ensembl"/>
        </authorList>
    </citation>
    <scope>IDENTIFICATION</scope>
</reference>
<dbReference type="KEGG" id="otw:112219030"/>
<dbReference type="PROSITE" id="PS51818">
    <property type="entry name" value="HOMEO_PROSPERO"/>
    <property type="match status" value="1"/>
</dbReference>
<evidence type="ECO:0000256" key="1">
    <source>
        <dbReference type="SAM" id="MobiDB-lite"/>
    </source>
</evidence>
<feature type="compositionally biased region" description="Basic and acidic residues" evidence="1">
    <location>
        <begin position="138"/>
        <end position="165"/>
    </location>
</feature>
<feature type="compositionally biased region" description="Basic and acidic residues" evidence="1">
    <location>
        <begin position="252"/>
        <end position="264"/>
    </location>
</feature>
<dbReference type="InterPro" id="IPR023082">
    <property type="entry name" value="Homeo_prospero_dom"/>
</dbReference>
<dbReference type="GeneID" id="112219030"/>
<gene>
    <name evidence="3" type="primary">LOC112219030</name>
</gene>
<organism evidence="3 4">
    <name type="scientific">Oncorhynchus tshawytscha</name>
    <name type="common">Chinook salmon</name>
    <name type="synonym">Salmo tshawytscha</name>
    <dbReference type="NCBI Taxonomy" id="74940"/>
    <lineage>
        <taxon>Eukaryota</taxon>
        <taxon>Metazoa</taxon>
        <taxon>Chordata</taxon>
        <taxon>Craniata</taxon>
        <taxon>Vertebrata</taxon>
        <taxon>Euteleostomi</taxon>
        <taxon>Actinopterygii</taxon>
        <taxon>Neopterygii</taxon>
        <taxon>Teleostei</taxon>
        <taxon>Protacanthopterygii</taxon>
        <taxon>Salmoniformes</taxon>
        <taxon>Salmonidae</taxon>
        <taxon>Salmoninae</taxon>
        <taxon>Oncorhynchus</taxon>
    </lineage>
</organism>
<feature type="domain" description="Prospero" evidence="2">
    <location>
        <begin position="554"/>
        <end position="713"/>
    </location>
</feature>
<evidence type="ECO:0000313" key="4">
    <source>
        <dbReference type="Proteomes" id="UP000694402"/>
    </source>
</evidence>
<feature type="region of interest" description="Disordered" evidence="1">
    <location>
        <begin position="401"/>
        <end position="455"/>
    </location>
</feature>
<reference evidence="3" key="3">
    <citation type="submission" date="2025-09" db="UniProtKB">
        <authorList>
            <consortium name="Ensembl"/>
        </authorList>
    </citation>
    <scope>IDENTIFICATION</scope>
</reference>
<feature type="region of interest" description="Disordered" evidence="1">
    <location>
        <begin position="183"/>
        <end position="270"/>
    </location>
</feature>
<dbReference type="RefSeq" id="XP_042153755.1">
    <property type="nucleotide sequence ID" value="XM_042297821.1"/>
</dbReference>
<feature type="compositionally biased region" description="Acidic residues" evidence="1">
    <location>
        <begin position="220"/>
        <end position="231"/>
    </location>
</feature>